<proteinExistence type="predicted"/>
<evidence type="ECO:0000313" key="3">
    <source>
        <dbReference type="Proteomes" id="UP001296873"/>
    </source>
</evidence>
<dbReference type="EMBL" id="NRRL01000050">
    <property type="protein sequence ID" value="MBK1669481.1"/>
    <property type="molecule type" value="Genomic_DNA"/>
</dbReference>
<dbReference type="PANTHER" id="PTHR34203:SF15">
    <property type="entry name" value="SLL1173 PROTEIN"/>
    <property type="match status" value="1"/>
</dbReference>
<organism evidence="2 3">
    <name type="scientific">Rhodovibrio sodomensis</name>
    <dbReference type="NCBI Taxonomy" id="1088"/>
    <lineage>
        <taxon>Bacteria</taxon>
        <taxon>Pseudomonadati</taxon>
        <taxon>Pseudomonadota</taxon>
        <taxon>Alphaproteobacteria</taxon>
        <taxon>Rhodospirillales</taxon>
        <taxon>Rhodovibrionaceae</taxon>
        <taxon>Rhodovibrio</taxon>
    </lineage>
</organism>
<dbReference type="PANTHER" id="PTHR34203">
    <property type="entry name" value="METHYLTRANSFERASE, FKBM FAMILY PROTEIN"/>
    <property type="match status" value="1"/>
</dbReference>
<comment type="caution">
    <text evidence="2">The sequence shown here is derived from an EMBL/GenBank/DDBJ whole genome shotgun (WGS) entry which is preliminary data.</text>
</comment>
<protein>
    <recommendedName>
        <fullName evidence="1">Methyltransferase FkbM domain-containing protein</fullName>
    </recommendedName>
</protein>
<dbReference type="SUPFAM" id="SSF53335">
    <property type="entry name" value="S-adenosyl-L-methionine-dependent methyltransferases"/>
    <property type="match status" value="1"/>
</dbReference>
<dbReference type="InterPro" id="IPR006342">
    <property type="entry name" value="FkbM_mtfrase"/>
</dbReference>
<dbReference type="InterPro" id="IPR052514">
    <property type="entry name" value="SAM-dependent_MTase"/>
</dbReference>
<gene>
    <name evidence="2" type="ORF">CKO28_15690</name>
</gene>
<sequence>MPCPAGTDRRRVYAPRPADYDDQPIVLDRSMRPPMTAGFVATVPWSPLVTVVDAPVLVRWNMAFASTKTGWRRPVRQAAKTAFRLVHQRLGVPAMGRLRLGSPGDQRVFRADMSNTAYSKVLLAERTTGFEPELAALLRQLAPRLGTVFDIGANCGFFSARLLTMPDFTGHIHAFELVPSTCRALVGMREDCGFSERLTCHAFGLSDTEATVGVDVGVHSSLARIADGGTVSARVRRLDSLDLPNPDLIKIDVEGHETPVLDGARDTLSTAQPVVVFESWDRPNDTAAMRAPFDRLGDLGYSFFALRASWTADGQIRLSLDPVTPEERTKIDAQLNILAVPHGRRYLLSERFQPWSADPDPSQGSEYGADR</sequence>
<dbReference type="Proteomes" id="UP001296873">
    <property type="component" value="Unassembled WGS sequence"/>
</dbReference>
<dbReference type="NCBIfam" id="TIGR01444">
    <property type="entry name" value="fkbM_fam"/>
    <property type="match status" value="1"/>
</dbReference>
<dbReference type="Gene3D" id="3.40.50.150">
    <property type="entry name" value="Vaccinia Virus protein VP39"/>
    <property type="match status" value="1"/>
</dbReference>
<evidence type="ECO:0000259" key="1">
    <source>
        <dbReference type="Pfam" id="PF05050"/>
    </source>
</evidence>
<dbReference type="InterPro" id="IPR029063">
    <property type="entry name" value="SAM-dependent_MTases_sf"/>
</dbReference>
<name>A0ABS1DG84_9PROT</name>
<evidence type="ECO:0000313" key="2">
    <source>
        <dbReference type="EMBL" id="MBK1669481.1"/>
    </source>
</evidence>
<accession>A0ABS1DG84</accession>
<reference evidence="2 3" key="1">
    <citation type="journal article" date="2020" name="Microorganisms">
        <title>Osmotic Adaptation and Compatible Solute Biosynthesis of Phototrophic Bacteria as Revealed from Genome Analyses.</title>
        <authorList>
            <person name="Imhoff J.F."/>
            <person name="Rahn T."/>
            <person name="Kunzel S."/>
            <person name="Keller A."/>
            <person name="Neulinger S.C."/>
        </authorList>
    </citation>
    <scope>NUCLEOTIDE SEQUENCE [LARGE SCALE GENOMIC DNA]</scope>
    <source>
        <strain evidence="2 3">DSM 9895</strain>
    </source>
</reference>
<dbReference type="Pfam" id="PF05050">
    <property type="entry name" value="Methyltransf_21"/>
    <property type="match status" value="1"/>
</dbReference>
<keyword evidence="3" id="KW-1185">Reference proteome</keyword>
<feature type="domain" description="Methyltransferase FkbM" evidence="1">
    <location>
        <begin position="150"/>
        <end position="293"/>
    </location>
</feature>